<name>A0AAD6JNQ2_9ROSI</name>
<protein>
    <submittedName>
        <fullName evidence="2">Uncharacterized protein</fullName>
    </submittedName>
</protein>
<proteinExistence type="predicted"/>
<dbReference type="Proteomes" id="UP001162972">
    <property type="component" value="Chromosome 6"/>
</dbReference>
<feature type="region of interest" description="Disordered" evidence="1">
    <location>
        <begin position="1"/>
        <end position="21"/>
    </location>
</feature>
<dbReference type="EMBL" id="JAPFFJ010000016">
    <property type="protein sequence ID" value="KAJ6407752.1"/>
    <property type="molecule type" value="Genomic_DNA"/>
</dbReference>
<evidence type="ECO:0000256" key="1">
    <source>
        <dbReference type="SAM" id="MobiDB-lite"/>
    </source>
</evidence>
<reference evidence="2 3" key="1">
    <citation type="journal article" date="2023" name="Int. J. Mol. Sci.">
        <title>De Novo Assembly and Annotation of 11 Diverse Shrub Willow (Salix) Genomes Reveals Novel Gene Organization in Sex-Linked Regions.</title>
        <authorList>
            <person name="Hyden B."/>
            <person name="Feng K."/>
            <person name="Yates T.B."/>
            <person name="Jawdy S."/>
            <person name="Cereghino C."/>
            <person name="Smart L.B."/>
            <person name="Muchero W."/>
        </authorList>
    </citation>
    <scope>NUCLEOTIDE SEQUENCE [LARGE SCALE GENOMIC DNA]</scope>
    <source>
        <tissue evidence="2">Shoot tip</tissue>
    </source>
</reference>
<comment type="caution">
    <text evidence="2">The sequence shown here is derived from an EMBL/GenBank/DDBJ whole genome shotgun (WGS) entry which is preliminary data.</text>
</comment>
<accession>A0AAD6JNQ2</accession>
<sequence>MQKIRSKGSDRSRKRSVPCFFNTEDQKQRIIQIIEHQKSLYWPSSSSSSASCSSSSSSHKSSSLLDLMKVGSTSLRRLFDMEHTSLATHFQDYSGSPITKPIPLWGSGTENEVHDPWASIRQIGNFSEPGPMNLVSLLLVAAGTMNLSPRMKSQRIAS</sequence>
<evidence type="ECO:0000313" key="2">
    <source>
        <dbReference type="EMBL" id="KAJ6407752.1"/>
    </source>
</evidence>
<evidence type="ECO:0000313" key="3">
    <source>
        <dbReference type="Proteomes" id="UP001162972"/>
    </source>
</evidence>
<organism evidence="2 3">
    <name type="scientific">Salix udensis</name>
    <dbReference type="NCBI Taxonomy" id="889485"/>
    <lineage>
        <taxon>Eukaryota</taxon>
        <taxon>Viridiplantae</taxon>
        <taxon>Streptophyta</taxon>
        <taxon>Embryophyta</taxon>
        <taxon>Tracheophyta</taxon>
        <taxon>Spermatophyta</taxon>
        <taxon>Magnoliopsida</taxon>
        <taxon>eudicotyledons</taxon>
        <taxon>Gunneridae</taxon>
        <taxon>Pentapetalae</taxon>
        <taxon>rosids</taxon>
        <taxon>fabids</taxon>
        <taxon>Malpighiales</taxon>
        <taxon>Salicaceae</taxon>
        <taxon>Saliceae</taxon>
        <taxon>Salix</taxon>
    </lineage>
</organism>
<dbReference type="AlphaFoldDB" id="A0AAD6JNQ2"/>
<feature type="compositionally biased region" description="Basic residues" evidence="1">
    <location>
        <begin position="1"/>
        <end position="16"/>
    </location>
</feature>
<keyword evidence="3" id="KW-1185">Reference proteome</keyword>
<gene>
    <name evidence="2" type="ORF">OIU84_011116</name>
</gene>